<proteinExistence type="predicted"/>
<dbReference type="InterPro" id="IPR012677">
    <property type="entry name" value="Nucleotide-bd_a/b_plait_sf"/>
</dbReference>
<dbReference type="Gene3D" id="3.30.70.330">
    <property type="match status" value="2"/>
</dbReference>
<dbReference type="InterPro" id="IPR035979">
    <property type="entry name" value="RBD_domain_sf"/>
</dbReference>
<reference evidence="2" key="1">
    <citation type="submission" date="2022-03" db="EMBL/GenBank/DDBJ databases">
        <title>Draft genome sequence of Aduncisulcus paluster, a free-living microaerophilic Fornicata.</title>
        <authorList>
            <person name="Yuyama I."/>
            <person name="Kume K."/>
            <person name="Tamura T."/>
            <person name="Inagaki Y."/>
            <person name="Hashimoto T."/>
        </authorList>
    </citation>
    <scope>NUCLEOTIDE SEQUENCE</scope>
    <source>
        <strain evidence="2">NY0171</strain>
    </source>
</reference>
<dbReference type="SMART" id="SM00360">
    <property type="entry name" value="RRM"/>
    <property type="match status" value="2"/>
</dbReference>
<accession>A0ABQ5KQV4</accession>
<protein>
    <recommendedName>
        <fullName evidence="1">RRM domain-containing protein</fullName>
    </recommendedName>
</protein>
<dbReference type="SUPFAM" id="SSF54928">
    <property type="entry name" value="RNA-binding domain, RBD"/>
    <property type="match status" value="1"/>
</dbReference>
<feature type="domain" description="RRM" evidence="1">
    <location>
        <begin position="84"/>
        <end position="157"/>
    </location>
</feature>
<dbReference type="Proteomes" id="UP001057375">
    <property type="component" value="Unassembled WGS sequence"/>
</dbReference>
<evidence type="ECO:0000313" key="2">
    <source>
        <dbReference type="EMBL" id="GKT34860.1"/>
    </source>
</evidence>
<keyword evidence="3" id="KW-1185">Reference proteome</keyword>
<organism evidence="2 3">
    <name type="scientific">Aduncisulcus paluster</name>
    <dbReference type="NCBI Taxonomy" id="2918883"/>
    <lineage>
        <taxon>Eukaryota</taxon>
        <taxon>Metamonada</taxon>
        <taxon>Carpediemonas-like organisms</taxon>
        <taxon>Aduncisulcus</taxon>
    </lineage>
</organism>
<dbReference type="EMBL" id="BQXS01010878">
    <property type="protein sequence ID" value="GKT34860.1"/>
    <property type="molecule type" value="Genomic_DNA"/>
</dbReference>
<dbReference type="InterPro" id="IPR000504">
    <property type="entry name" value="RRM_dom"/>
</dbReference>
<feature type="domain" description="RRM" evidence="1">
    <location>
        <begin position="3"/>
        <end position="74"/>
    </location>
</feature>
<evidence type="ECO:0000313" key="3">
    <source>
        <dbReference type="Proteomes" id="UP001057375"/>
    </source>
</evidence>
<dbReference type="CDD" id="cd00590">
    <property type="entry name" value="RRM_SF"/>
    <property type="match status" value="1"/>
</dbReference>
<evidence type="ECO:0000259" key="1">
    <source>
        <dbReference type="SMART" id="SM00360"/>
    </source>
</evidence>
<comment type="caution">
    <text evidence="2">The sequence shown here is derived from an EMBL/GenBank/DDBJ whole genome shotgun (WGS) entry which is preliminary data.</text>
</comment>
<sequence length="174" mass="19883">MDTIYISNLFPGCTQKDIEELLPSSVTLKASRFNTTPSGITFAFITLDGTSHDIKETVSKLDGFLFRERHLRVEFPKDPKHERTIYISSIPDGIRSPDLMKAFEAFAPERAYVRCLNRGTENQREIGFVVLSDKATRDRVLEEMKDLKLGDVSVTIASAHRPRYRPRSSHHLEE</sequence>
<gene>
    <name evidence="2" type="ORF">ADUPG1_008134</name>
</gene>
<name>A0ABQ5KQV4_9EUKA</name>